<dbReference type="AlphaFoldDB" id="A0A1S1Q522"/>
<evidence type="ECO:0000256" key="1">
    <source>
        <dbReference type="SAM" id="MobiDB-lite"/>
    </source>
</evidence>
<gene>
    <name evidence="2" type="ORF">BBK14_03725</name>
</gene>
<proteinExistence type="predicted"/>
<evidence type="ECO:0000313" key="3">
    <source>
        <dbReference type="Proteomes" id="UP000179769"/>
    </source>
</evidence>
<dbReference type="RefSeq" id="WP_071063660.1">
    <property type="nucleotide sequence ID" value="NZ_MAXA01000213.1"/>
</dbReference>
<sequence>MTLRRDVDDALAVLRSETAALSASLLELDATAEQVLGDVTRLRGRTAARAAVARAGLGWLWDRHRAVSEVLGRAEALRGLPDSRIGARQAARVDAFLREPPSHPPTPPPGELPAPLPRELGSAPGQLPAGATDRLPRSAAGNLPAGAAGRLLAGTREIAEAVRAELAAVTAARAAHHRVLVDAARGLAETGAVCARLAIPDLPELVAARAAMDTAAAAVTANPLETTPDDLGPAIAATAQVGELVAVLRRTFDGLDAELAAAEDMLHRIVPVAQEGERAARTVVERLTGDPTGLVRLGDGWFDGPRSGLRPWLDRLVAAGAAGEWRLVAHGLGAWHRVARETLAAAEETVTTNSAPLRRRDELRGLLGALRAKAGRLGQLESPHIGELYERAATALRTIPVDLDAAQALVTVFGDALLNIPPPPPAPPPASAPVAASVSAPGEVAGVSAVSAARQVGDGGGHAAWTEERS</sequence>
<dbReference type="OrthoDB" id="3214397at2"/>
<accession>A0A1S1Q522</accession>
<feature type="compositionally biased region" description="Pro residues" evidence="1">
    <location>
        <begin position="102"/>
        <end position="116"/>
    </location>
</feature>
<protein>
    <submittedName>
        <fullName evidence="2">Uncharacterized protein</fullName>
    </submittedName>
</protein>
<feature type="region of interest" description="Disordered" evidence="1">
    <location>
        <begin position="97"/>
        <end position="140"/>
    </location>
</feature>
<name>A0A1S1Q522_9ACTN</name>
<dbReference type="Proteomes" id="UP000179769">
    <property type="component" value="Unassembled WGS sequence"/>
</dbReference>
<reference evidence="3" key="1">
    <citation type="submission" date="2016-07" db="EMBL/GenBank/DDBJ databases">
        <title>Frankia sp. NRRL B-16219 Genome sequencing.</title>
        <authorList>
            <person name="Ghodhbane-Gtari F."/>
            <person name="Swanson E."/>
            <person name="Gueddou A."/>
            <person name="Louati M."/>
            <person name="Nouioui I."/>
            <person name="Hezbri K."/>
            <person name="Abebe-Akele F."/>
            <person name="Simpson S."/>
            <person name="Morris K."/>
            <person name="Thomas K."/>
            <person name="Gtari M."/>
            <person name="Tisa L.S."/>
        </authorList>
    </citation>
    <scope>NUCLEOTIDE SEQUENCE [LARGE SCALE GENOMIC DNA]</scope>
    <source>
        <strain evidence="3">NRRL B-16219</strain>
    </source>
</reference>
<keyword evidence="3" id="KW-1185">Reference proteome</keyword>
<dbReference type="EMBL" id="MAXA01000213">
    <property type="protein sequence ID" value="OHV28275.1"/>
    <property type="molecule type" value="Genomic_DNA"/>
</dbReference>
<organism evidence="2 3">
    <name type="scientific">Parafrankia soli</name>
    <dbReference type="NCBI Taxonomy" id="2599596"/>
    <lineage>
        <taxon>Bacteria</taxon>
        <taxon>Bacillati</taxon>
        <taxon>Actinomycetota</taxon>
        <taxon>Actinomycetes</taxon>
        <taxon>Frankiales</taxon>
        <taxon>Frankiaceae</taxon>
        <taxon>Parafrankia</taxon>
    </lineage>
</organism>
<evidence type="ECO:0000313" key="2">
    <source>
        <dbReference type="EMBL" id="OHV28275.1"/>
    </source>
</evidence>
<comment type="caution">
    <text evidence="2">The sequence shown here is derived from an EMBL/GenBank/DDBJ whole genome shotgun (WGS) entry which is preliminary data.</text>
</comment>